<dbReference type="OrthoDB" id="2831684at2759"/>
<dbReference type="InterPro" id="IPR052974">
    <property type="entry name" value="GH79_Enzymes"/>
</dbReference>
<dbReference type="AlphaFoldDB" id="A0A6A5XMH4"/>
<dbReference type="Pfam" id="PF16862">
    <property type="entry name" value="Glyco_hydro_79C"/>
    <property type="match status" value="1"/>
</dbReference>
<feature type="chain" id="PRO_5025350220" evidence="1">
    <location>
        <begin position="23"/>
        <end position="498"/>
    </location>
</feature>
<dbReference type="SUPFAM" id="SSF51445">
    <property type="entry name" value="(Trans)glycosidases"/>
    <property type="match status" value="1"/>
</dbReference>
<proteinExistence type="predicted"/>
<dbReference type="Gene3D" id="3.20.20.80">
    <property type="entry name" value="Glycosidases"/>
    <property type="match status" value="1"/>
</dbReference>
<feature type="signal peptide" evidence="1">
    <location>
        <begin position="1"/>
        <end position="22"/>
    </location>
</feature>
<reference evidence="3" key="1">
    <citation type="journal article" date="2020" name="Stud. Mycol.">
        <title>101 Dothideomycetes genomes: a test case for predicting lifestyles and emergence of pathogens.</title>
        <authorList>
            <person name="Haridas S."/>
            <person name="Albert R."/>
            <person name="Binder M."/>
            <person name="Bloem J."/>
            <person name="Labutti K."/>
            <person name="Salamov A."/>
            <person name="Andreopoulos B."/>
            <person name="Baker S."/>
            <person name="Barry K."/>
            <person name="Bills G."/>
            <person name="Bluhm B."/>
            <person name="Cannon C."/>
            <person name="Castanera R."/>
            <person name="Culley D."/>
            <person name="Daum C."/>
            <person name="Ezra D."/>
            <person name="Gonzalez J."/>
            <person name="Henrissat B."/>
            <person name="Kuo A."/>
            <person name="Liang C."/>
            <person name="Lipzen A."/>
            <person name="Lutzoni F."/>
            <person name="Magnuson J."/>
            <person name="Mondo S."/>
            <person name="Nolan M."/>
            <person name="Ohm R."/>
            <person name="Pangilinan J."/>
            <person name="Park H.-J."/>
            <person name="Ramirez L."/>
            <person name="Alfaro M."/>
            <person name="Sun H."/>
            <person name="Tritt A."/>
            <person name="Yoshinaga Y."/>
            <person name="Zwiers L.-H."/>
            <person name="Turgeon B."/>
            <person name="Goodwin S."/>
            <person name="Spatafora J."/>
            <person name="Crous P."/>
            <person name="Grigoriev I."/>
        </authorList>
    </citation>
    <scope>NUCLEOTIDE SEQUENCE</scope>
    <source>
        <strain evidence="3">CBS 175.79</strain>
    </source>
</reference>
<evidence type="ECO:0000256" key="1">
    <source>
        <dbReference type="SAM" id="SignalP"/>
    </source>
</evidence>
<keyword evidence="4" id="KW-1185">Reference proteome</keyword>
<dbReference type="EMBL" id="ML978070">
    <property type="protein sequence ID" value="KAF2014445.1"/>
    <property type="molecule type" value="Genomic_DNA"/>
</dbReference>
<name>A0A6A5XMH4_9PLEO</name>
<dbReference type="InterPro" id="IPR017853">
    <property type="entry name" value="GH"/>
</dbReference>
<keyword evidence="1" id="KW-0732">Signal</keyword>
<evidence type="ECO:0000313" key="3">
    <source>
        <dbReference type="EMBL" id="KAF2014445.1"/>
    </source>
</evidence>
<dbReference type="RefSeq" id="XP_033382784.1">
    <property type="nucleotide sequence ID" value="XM_033532100.1"/>
</dbReference>
<evidence type="ECO:0000259" key="2">
    <source>
        <dbReference type="Pfam" id="PF16862"/>
    </source>
</evidence>
<accession>A0A6A5XMH4</accession>
<dbReference type="GO" id="GO:0016787">
    <property type="term" value="F:hydrolase activity"/>
    <property type="evidence" value="ECO:0007669"/>
    <property type="project" value="UniProtKB-KW"/>
</dbReference>
<dbReference type="InterPro" id="IPR031728">
    <property type="entry name" value="GlcAase_C"/>
</dbReference>
<dbReference type="PANTHER" id="PTHR36183">
    <property type="entry name" value="BETA-GLUCURONIDASE"/>
    <property type="match status" value="1"/>
</dbReference>
<feature type="domain" description="Beta-glucuronidase C-terminal" evidence="2">
    <location>
        <begin position="392"/>
        <end position="495"/>
    </location>
</feature>
<gene>
    <name evidence="3" type="ORF">BU24DRAFT_463238</name>
</gene>
<dbReference type="PANTHER" id="PTHR36183:SF3">
    <property type="entry name" value="BETA-GLUCURONIDASE C-TERMINAL DOMAIN-CONTAINING PROTEIN"/>
    <property type="match status" value="1"/>
</dbReference>
<sequence length="498" mass="53034">MQQLQWSTLLLTWSISLGSAHAITFQVPGSSGNNAATLDLSPVSFGFPFATLTGYFDGMPLASKCLDTFRSVSGVWPRIRVGGTSEDYGTFDPTLKVPNIVTGTAPTGQSQTTYGPQLVQVLANYKGTIVWGLNRGFNNLTNTIEAAKVVVKTLPTLYALELGNEPDGIILQFMVFAALNATIANGVDWNFQTEAESESKWQAAVGQALGRDNIVQASSYYQTPARGWGAANYFKFADPTADRYIKVYSHHNYPQTAVGTSNGEDPPNVQALMSHVNITKNVGLYVDDVKAAATRGFDYVFGETNSVSGNGKPGQGDTFATGMWVLDYVLRAASIGIKRAYFHQGTPGKSYYVWFNATGIQSPIYGGYFAAEAFAGASKIAALDDGTTNQAGYVLFSKTGKAQKVILVNSDYYDGSGIRSSTNFILNGLTGGNVQAQRLTAKTSLSRQASGDAPSFSGQSFSDTTCNLVGKKVVESVAVKGGSANFTLAASEALLILL</sequence>
<evidence type="ECO:0000313" key="4">
    <source>
        <dbReference type="Proteomes" id="UP000799778"/>
    </source>
</evidence>
<protein>
    <submittedName>
        <fullName evidence="3">Glycoside hydrolase family 79 protein</fullName>
    </submittedName>
</protein>
<organism evidence="3 4">
    <name type="scientific">Aaosphaeria arxii CBS 175.79</name>
    <dbReference type="NCBI Taxonomy" id="1450172"/>
    <lineage>
        <taxon>Eukaryota</taxon>
        <taxon>Fungi</taxon>
        <taxon>Dikarya</taxon>
        <taxon>Ascomycota</taxon>
        <taxon>Pezizomycotina</taxon>
        <taxon>Dothideomycetes</taxon>
        <taxon>Pleosporomycetidae</taxon>
        <taxon>Pleosporales</taxon>
        <taxon>Pleosporales incertae sedis</taxon>
        <taxon>Aaosphaeria</taxon>
    </lineage>
</organism>
<dbReference type="GeneID" id="54289497"/>
<keyword evidence="3" id="KW-0378">Hydrolase</keyword>
<dbReference type="Proteomes" id="UP000799778">
    <property type="component" value="Unassembled WGS sequence"/>
</dbReference>